<organism evidence="2 3">
    <name type="scientific">Gossypium australe</name>
    <dbReference type="NCBI Taxonomy" id="47621"/>
    <lineage>
        <taxon>Eukaryota</taxon>
        <taxon>Viridiplantae</taxon>
        <taxon>Streptophyta</taxon>
        <taxon>Embryophyta</taxon>
        <taxon>Tracheophyta</taxon>
        <taxon>Spermatophyta</taxon>
        <taxon>Magnoliopsida</taxon>
        <taxon>eudicotyledons</taxon>
        <taxon>Gunneridae</taxon>
        <taxon>Pentapetalae</taxon>
        <taxon>rosids</taxon>
        <taxon>malvids</taxon>
        <taxon>Malvales</taxon>
        <taxon>Malvaceae</taxon>
        <taxon>Malvoideae</taxon>
        <taxon>Gossypium</taxon>
    </lineage>
</organism>
<reference evidence="2" key="1">
    <citation type="submission" date="2019-08" db="EMBL/GenBank/DDBJ databases">
        <authorList>
            <person name="Liu F."/>
        </authorList>
    </citation>
    <scope>NUCLEOTIDE SEQUENCE [LARGE SCALE GENOMIC DNA]</scope>
    <source>
        <strain evidence="2">PA1801</strain>
        <tissue evidence="2">Leaf</tissue>
    </source>
</reference>
<name>A0A5B6W867_9ROSI</name>
<dbReference type="EMBL" id="SMMG02000004">
    <property type="protein sequence ID" value="KAA3477375.1"/>
    <property type="molecule type" value="Genomic_DNA"/>
</dbReference>
<evidence type="ECO:0000256" key="1">
    <source>
        <dbReference type="SAM" id="MobiDB-lite"/>
    </source>
</evidence>
<feature type="region of interest" description="Disordered" evidence="1">
    <location>
        <begin position="39"/>
        <end position="113"/>
    </location>
</feature>
<feature type="compositionally biased region" description="Basic and acidic residues" evidence="1">
    <location>
        <begin position="39"/>
        <end position="58"/>
    </location>
</feature>
<dbReference type="Proteomes" id="UP000325315">
    <property type="component" value="Unassembled WGS sequence"/>
</dbReference>
<dbReference type="OrthoDB" id="1305902at2759"/>
<sequence length="113" mass="13446">MFHTYERAYKINDAMNSYMWPNEIFMYQSKPQTVKVVKEENNDDHIIKPTRAEPHYESQSEEASYLNNRGRDPYSSTYNPGWKDHPNFKWGGNQQSVNQAQSRQNPPYESPPW</sequence>
<dbReference type="AlphaFoldDB" id="A0A5B6W867"/>
<accession>A0A5B6W867</accession>
<evidence type="ECO:0000313" key="2">
    <source>
        <dbReference type="EMBL" id="KAA3477375.1"/>
    </source>
</evidence>
<feature type="compositionally biased region" description="Polar residues" evidence="1">
    <location>
        <begin position="92"/>
        <end position="107"/>
    </location>
</feature>
<gene>
    <name evidence="2" type="ORF">EPI10_011266</name>
</gene>
<proteinExistence type="predicted"/>
<protein>
    <submittedName>
        <fullName evidence="2">Transposon Ty3-G Gag-Pol polyprotein</fullName>
    </submittedName>
</protein>
<evidence type="ECO:0000313" key="3">
    <source>
        <dbReference type="Proteomes" id="UP000325315"/>
    </source>
</evidence>
<keyword evidence="3" id="KW-1185">Reference proteome</keyword>
<comment type="caution">
    <text evidence="2">The sequence shown here is derived from an EMBL/GenBank/DDBJ whole genome shotgun (WGS) entry which is preliminary data.</text>
</comment>